<accession>A0A3M7KW54</accession>
<name>A0A3M7KW54_AUXPR</name>
<reference evidence="3" key="1">
    <citation type="journal article" date="2018" name="Algal Res.">
        <title>Characterization of plant carbon substrate utilization by Auxenochlorella protothecoides.</title>
        <authorList>
            <person name="Vogler B.W."/>
            <person name="Starkenburg S.R."/>
            <person name="Sudasinghe N."/>
            <person name="Schambach J.Y."/>
            <person name="Rollin J.A."/>
            <person name="Pattathil S."/>
            <person name="Barry A.N."/>
        </authorList>
    </citation>
    <scope>NUCLEOTIDE SEQUENCE [LARGE SCALE GENOMIC DNA]</scope>
    <source>
        <strain evidence="3">UTEX 25</strain>
    </source>
</reference>
<dbReference type="AlphaFoldDB" id="A0A3M7KW54"/>
<dbReference type="Gene3D" id="1.10.1520.10">
    <property type="entry name" value="Ribonuclease III domain"/>
    <property type="match status" value="1"/>
</dbReference>
<dbReference type="InterPro" id="IPR000999">
    <property type="entry name" value="RNase_III_dom"/>
</dbReference>
<evidence type="ECO:0000313" key="3">
    <source>
        <dbReference type="Proteomes" id="UP000279271"/>
    </source>
</evidence>
<protein>
    <recommendedName>
        <fullName evidence="1">RNase III domain-containing protein</fullName>
    </recommendedName>
</protein>
<dbReference type="EMBL" id="QOKY01000177">
    <property type="protein sequence ID" value="RMZ54577.1"/>
    <property type="molecule type" value="Genomic_DNA"/>
</dbReference>
<comment type="caution">
    <text evidence="2">The sequence shown here is derived from an EMBL/GenBank/DDBJ whole genome shotgun (WGS) entry which is preliminary data.</text>
</comment>
<dbReference type="Proteomes" id="UP000279271">
    <property type="component" value="Unassembled WGS sequence"/>
</dbReference>
<organism evidence="2 3">
    <name type="scientific">Auxenochlorella protothecoides</name>
    <name type="common">Green microalga</name>
    <name type="synonym">Chlorella protothecoides</name>
    <dbReference type="NCBI Taxonomy" id="3075"/>
    <lineage>
        <taxon>Eukaryota</taxon>
        <taxon>Viridiplantae</taxon>
        <taxon>Chlorophyta</taxon>
        <taxon>core chlorophytes</taxon>
        <taxon>Trebouxiophyceae</taxon>
        <taxon>Chlorellales</taxon>
        <taxon>Chlorellaceae</taxon>
        <taxon>Auxenochlorella</taxon>
    </lineage>
</organism>
<dbReference type="PANTHER" id="PTHR34276">
    <property type="entry name" value="MINI-RIBONUCLEASE 3"/>
    <property type="match status" value="1"/>
</dbReference>
<evidence type="ECO:0000313" key="2">
    <source>
        <dbReference type="EMBL" id="RMZ54577.1"/>
    </source>
</evidence>
<dbReference type="SUPFAM" id="SSF69065">
    <property type="entry name" value="RNase III domain-like"/>
    <property type="match status" value="1"/>
</dbReference>
<dbReference type="Pfam" id="PF00636">
    <property type="entry name" value="Ribonuclease_3"/>
    <property type="match status" value="1"/>
</dbReference>
<gene>
    <name evidence="2" type="ORF">APUTEX25_002152</name>
</gene>
<dbReference type="PANTHER" id="PTHR34276:SF1">
    <property type="entry name" value="MINI-RIBONUCLEASE 3"/>
    <property type="match status" value="1"/>
</dbReference>
<dbReference type="GO" id="GO:0004525">
    <property type="term" value="F:ribonuclease III activity"/>
    <property type="evidence" value="ECO:0007669"/>
    <property type="project" value="InterPro"/>
</dbReference>
<proteinExistence type="predicted"/>
<dbReference type="InterPro" id="IPR036389">
    <property type="entry name" value="RNase_III_sf"/>
</dbReference>
<evidence type="ECO:0000259" key="1">
    <source>
        <dbReference type="Pfam" id="PF00636"/>
    </source>
</evidence>
<dbReference type="GO" id="GO:0006396">
    <property type="term" value="P:RNA processing"/>
    <property type="evidence" value="ECO:0007669"/>
    <property type="project" value="InterPro"/>
</dbReference>
<sequence>MSGPGALAFLGDAVWEMHLRQKFLLPGLHLQDYYEAVRSRVCAEAQARCYDELVAGALLTDREREVLRWGSNASGTVPRRVAGGKLDRLTYRKATALECLVGFLHTSQPERCLEVLHSLHYLAPYESPMLFLRGWYYWQAVAK</sequence>
<feature type="domain" description="RNase III" evidence="1">
    <location>
        <begin position="6"/>
        <end position="107"/>
    </location>
</feature>